<evidence type="ECO:0000313" key="3">
    <source>
        <dbReference type="Proteomes" id="UP000322873"/>
    </source>
</evidence>
<evidence type="ECO:0000256" key="1">
    <source>
        <dbReference type="SAM" id="MobiDB-lite"/>
    </source>
</evidence>
<sequence length="79" mass="9037">MDNPEAIGLADVTMQSANPNAETDQPAPKKRSVNNMKPDALQKKRENDRNAQRNIREKQRRTLKMFARSSRRVEGLTES</sequence>
<dbReference type="EMBL" id="VICG01000001">
    <property type="protein sequence ID" value="KAA8575922.1"/>
    <property type="molecule type" value="Genomic_DNA"/>
</dbReference>
<evidence type="ECO:0000313" key="2">
    <source>
        <dbReference type="EMBL" id="KAA8575922.1"/>
    </source>
</evidence>
<keyword evidence="3" id="KW-1185">Reference proteome</keyword>
<dbReference type="AlphaFoldDB" id="A0A5M9K787"/>
<name>A0A5M9K787_MONFR</name>
<dbReference type="Proteomes" id="UP000322873">
    <property type="component" value="Unassembled WGS sequence"/>
</dbReference>
<feature type="compositionally biased region" description="Basic and acidic residues" evidence="1">
    <location>
        <begin position="40"/>
        <end position="57"/>
    </location>
</feature>
<evidence type="ECO:0008006" key="4">
    <source>
        <dbReference type="Google" id="ProtNLM"/>
    </source>
</evidence>
<feature type="region of interest" description="Disordered" evidence="1">
    <location>
        <begin position="1"/>
        <end position="79"/>
    </location>
</feature>
<comment type="caution">
    <text evidence="2">The sequence shown here is derived from an EMBL/GenBank/DDBJ whole genome shotgun (WGS) entry which is preliminary data.</text>
</comment>
<reference evidence="2 3" key="1">
    <citation type="submission" date="2019-06" db="EMBL/GenBank/DDBJ databases">
        <title>Genome Sequence of the Brown Rot Fungal Pathogen Monilinia fructicola.</title>
        <authorList>
            <person name="De Miccolis Angelini R.M."/>
            <person name="Landi L."/>
            <person name="Abate D."/>
            <person name="Pollastro S."/>
            <person name="Romanazzi G."/>
            <person name="Faretra F."/>
        </authorList>
    </citation>
    <scope>NUCLEOTIDE SEQUENCE [LARGE SCALE GENOMIC DNA]</scope>
    <source>
        <strain evidence="2 3">Mfrc123</strain>
    </source>
</reference>
<accession>A0A5M9K787</accession>
<dbReference type="VEuPathDB" id="FungiDB:MFRU_050g00370"/>
<organism evidence="2 3">
    <name type="scientific">Monilinia fructicola</name>
    <name type="common">Brown rot fungus</name>
    <name type="synonym">Ciboria fructicola</name>
    <dbReference type="NCBI Taxonomy" id="38448"/>
    <lineage>
        <taxon>Eukaryota</taxon>
        <taxon>Fungi</taxon>
        <taxon>Dikarya</taxon>
        <taxon>Ascomycota</taxon>
        <taxon>Pezizomycotina</taxon>
        <taxon>Leotiomycetes</taxon>
        <taxon>Helotiales</taxon>
        <taxon>Sclerotiniaceae</taxon>
        <taxon>Monilinia</taxon>
    </lineage>
</organism>
<gene>
    <name evidence="2" type="ORF">EYC84_006087</name>
</gene>
<protein>
    <recommendedName>
        <fullName evidence="4">BZIP domain-containing protein</fullName>
    </recommendedName>
</protein>
<feature type="compositionally biased region" description="Polar residues" evidence="1">
    <location>
        <begin position="13"/>
        <end position="23"/>
    </location>
</feature>
<proteinExistence type="predicted"/>